<evidence type="ECO:0000256" key="3">
    <source>
        <dbReference type="ARBA" id="ARBA00022801"/>
    </source>
</evidence>
<dbReference type="Pfam" id="PF00877">
    <property type="entry name" value="NLPC_P60"/>
    <property type="match status" value="1"/>
</dbReference>
<dbReference type="PROSITE" id="PS51935">
    <property type="entry name" value="NLPC_P60"/>
    <property type="match status" value="1"/>
</dbReference>
<dbReference type="EMBL" id="CP041742">
    <property type="protein sequence ID" value="QDQ74347.1"/>
    <property type="molecule type" value="Genomic_DNA"/>
</dbReference>
<sequence length="464" mass="50174">MPVLRATFATLLLTLSLATGSAFAGDALPVAPAQLDAAYWIAKLPDAERVILDAGAIAARNAALPKLEPSWHDLAALPASLDRDELRAMIEQRSAPPTRTLYAEDGHALTPDEIAALRDALALDAIPDRTGVNFALVVHRASLRTFPTMQHVFSKPGDVDIDRFQESALFPGTPVAVLHAGRDGRWRFVVAPNYAAWIAADALAEGTRDQVLGYATRQPQLVITGDDVRTAFDPSRPALSQLPLDMGVHLPLLADWPRDEAVSGQAAYAAWVVQLPKRDANGRLQLVPALIPRGSDVRVGDLALSRANLLRQAFKLLGERYGWGHDYDGRDCSGFLSDVFATFGVRMPRNTGDQARSSVFAHQSFDDTASRADRMRAVAALQVGDLVYIPGHVLMVVGFEHGEPWVIHDVQGVSVREGGTLRRIPLNGVSVTPLLPLQFDAGHDYLARMTSIVHPLAPLPTGAH</sequence>
<dbReference type="Pfam" id="PF12913">
    <property type="entry name" value="SH3_6"/>
    <property type="match status" value="1"/>
</dbReference>
<comment type="similarity">
    <text evidence="1">Belongs to the peptidase C40 family.</text>
</comment>
<dbReference type="InterPro" id="IPR038765">
    <property type="entry name" value="Papain-like_cys_pep_sf"/>
</dbReference>
<dbReference type="InterPro" id="IPR000064">
    <property type="entry name" value="NLP_P60_dom"/>
</dbReference>
<proteinExistence type="inferred from homology"/>
<dbReference type="GO" id="GO:0006508">
    <property type="term" value="P:proteolysis"/>
    <property type="evidence" value="ECO:0007669"/>
    <property type="project" value="UniProtKB-KW"/>
</dbReference>
<evidence type="ECO:0000256" key="2">
    <source>
        <dbReference type="ARBA" id="ARBA00022670"/>
    </source>
</evidence>
<evidence type="ECO:0000256" key="4">
    <source>
        <dbReference type="ARBA" id="ARBA00022807"/>
    </source>
</evidence>
<feature type="domain" description="NlpC/P60" evidence="6">
    <location>
        <begin position="303"/>
        <end position="457"/>
    </location>
</feature>
<dbReference type="GO" id="GO:0008234">
    <property type="term" value="F:cysteine-type peptidase activity"/>
    <property type="evidence" value="ECO:0007669"/>
    <property type="project" value="UniProtKB-KW"/>
</dbReference>
<keyword evidence="5" id="KW-0732">Signal</keyword>
<feature type="signal peptide" evidence="5">
    <location>
        <begin position="1"/>
        <end position="24"/>
    </location>
</feature>
<reference evidence="7 8" key="1">
    <citation type="submission" date="2019-07" db="EMBL/GenBank/DDBJ databases">
        <title>Lysobacter weifangensis sp. nov., isolated from bensulfuron-methyl contaminated farmland soil.</title>
        <authorList>
            <person name="Zhao H."/>
        </authorList>
    </citation>
    <scope>NUCLEOTIDE SEQUENCE [LARGE SCALE GENOMIC DNA]</scope>
    <source>
        <strain evidence="7 8">CC-Bw-6</strain>
    </source>
</reference>
<keyword evidence="4" id="KW-0788">Thiol protease</keyword>
<evidence type="ECO:0000256" key="5">
    <source>
        <dbReference type="SAM" id="SignalP"/>
    </source>
</evidence>
<dbReference type="RefSeq" id="WP_143879856.1">
    <property type="nucleotide sequence ID" value="NZ_BAABLZ010000001.1"/>
</dbReference>
<name>A0A516V744_9GAMM</name>
<keyword evidence="3" id="KW-0378">Hydrolase</keyword>
<accession>A0A516V744</accession>
<dbReference type="Proteomes" id="UP000315891">
    <property type="component" value="Chromosome"/>
</dbReference>
<evidence type="ECO:0000313" key="8">
    <source>
        <dbReference type="Proteomes" id="UP000315891"/>
    </source>
</evidence>
<evidence type="ECO:0000259" key="6">
    <source>
        <dbReference type="PROSITE" id="PS51935"/>
    </source>
</evidence>
<gene>
    <name evidence="7" type="ORF">FNZ56_10875</name>
</gene>
<keyword evidence="2" id="KW-0645">Protease</keyword>
<evidence type="ECO:0000256" key="1">
    <source>
        <dbReference type="ARBA" id="ARBA00007074"/>
    </source>
</evidence>
<dbReference type="SUPFAM" id="SSF54001">
    <property type="entry name" value="Cysteine proteinases"/>
    <property type="match status" value="1"/>
</dbReference>
<protein>
    <submittedName>
        <fullName evidence="7">NlpC-P60 family protein</fullName>
    </submittedName>
</protein>
<dbReference type="InterPro" id="IPR039439">
    <property type="entry name" value="SH3b1_dom"/>
</dbReference>
<organism evidence="7 8">
    <name type="scientific">Pseudoluteimonas lycopersici</name>
    <dbReference type="NCBI Taxonomy" id="1324796"/>
    <lineage>
        <taxon>Bacteria</taxon>
        <taxon>Pseudomonadati</taxon>
        <taxon>Pseudomonadota</taxon>
        <taxon>Gammaproteobacteria</taxon>
        <taxon>Lysobacterales</taxon>
        <taxon>Lysobacteraceae</taxon>
        <taxon>Pseudoluteimonas</taxon>
    </lineage>
</organism>
<feature type="chain" id="PRO_5022007121" evidence="5">
    <location>
        <begin position="25"/>
        <end position="464"/>
    </location>
</feature>
<keyword evidence="8" id="KW-1185">Reference proteome</keyword>
<evidence type="ECO:0000313" key="7">
    <source>
        <dbReference type="EMBL" id="QDQ74347.1"/>
    </source>
</evidence>
<dbReference type="Gene3D" id="3.90.1720.10">
    <property type="entry name" value="endopeptidase domain like (from Nostoc punctiforme)"/>
    <property type="match status" value="1"/>
</dbReference>
<dbReference type="OrthoDB" id="9808890at2"/>
<dbReference type="AlphaFoldDB" id="A0A516V744"/>